<dbReference type="Proteomes" id="UP000299102">
    <property type="component" value="Unassembled WGS sequence"/>
</dbReference>
<comment type="caution">
    <text evidence="1">The sequence shown here is derived from an EMBL/GenBank/DDBJ whole genome shotgun (WGS) entry which is preliminary data.</text>
</comment>
<reference evidence="1 2" key="1">
    <citation type="journal article" date="2019" name="Commun. Biol.">
        <title>The bagworm genome reveals a unique fibroin gene that provides high tensile strength.</title>
        <authorList>
            <person name="Kono N."/>
            <person name="Nakamura H."/>
            <person name="Ohtoshi R."/>
            <person name="Tomita M."/>
            <person name="Numata K."/>
            <person name="Arakawa K."/>
        </authorList>
    </citation>
    <scope>NUCLEOTIDE SEQUENCE [LARGE SCALE GENOMIC DNA]</scope>
</reference>
<name>A0A4C1THD8_EUMVA</name>
<dbReference type="EMBL" id="BGZK01000053">
    <property type="protein sequence ID" value="GBP12837.1"/>
    <property type="molecule type" value="Genomic_DNA"/>
</dbReference>
<evidence type="ECO:0000313" key="1">
    <source>
        <dbReference type="EMBL" id="GBP12837.1"/>
    </source>
</evidence>
<accession>A0A4C1THD8</accession>
<proteinExistence type="predicted"/>
<sequence length="95" mass="10982">MTTPPQSKSGGVCVQLHIHERVRRDAALRVWNHECNIKMEEILRDCIEYSSGACAPLGRRWSTSPTNSRDSRGVAYALPIFQDPLVILQWVYRWR</sequence>
<evidence type="ECO:0000313" key="2">
    <source>
        <dbReference type="Proteomes" id="UP000299102"/>
    </source>
</evidence>
<keyword evidence="2" id="KW-1185">Reference proteome</keyword>
<protein>
    <submittedName>
        <fullName evidence="1">Uncharacterized protein</fullName>
    </submittedName>
</protein>
<organism evidence="1 2">
    <name type="scientific">Eumeta variegata</name>
    <name type="common">Bagworm moth</name>
    <name type="synonym">Eumeta japonica</name>
    <dbReference type="NCBI Taxonomy" id="151549"/>
    <lineage>
        <taxon>Eukaryota</taxon>
        <taxon>Metazoa</taxon>
        <taxon>Ecdysozoa</taxon>
        <taxon>Arthropoda</taxon>
        <taxon>Hexapoda</taxon>
        <taxon>Insecta</taxon>
        <taxon>Pterygota</taxon>
        <taxon>Neoptera</taxon>
        <taxon>Endopterygota</taxon>
        <taxon>Lepidoptera</taxon>
        <taxon>Glossata</taxon>
        <taxon>Ditrysia</taxon>
        <taxon>Tineoidea</taxon>
        <taxon>Psychidae</taxon>
        <taxon>Oiketicinae</taxon>
        <taxon>Eumeta</taxon>
    </lineage>
</organism>
<dbReference type="AlphaFoldDB" id="A0A4C1THD8"/>
<gene>
    <name evidence="1" type="ORF">EVAR_6152_1</name>
</gene>